<comment type="caution">
    <text evidence="2">The sequence shown here is derived from an EMBL/GenBank/DDBJ whole genome shotgun (WGS) entry which is preliminary data.</text>
</comment>
<evidence type="ECO:0000313" key="2">
    <source>
        <dbReference type="EMBL" id="MCP2269286.1"/>
    </source>
</evidence>
<proteinExistence type="predicted"/>
<dbReference type="EMBL" id="JAMTCO010000004">
    <property type="protein sequence ID" value="MCP2269286.1"/>
    <property type="molecule type" value="Genomic_DNA"/>
</dbReference>
<feature type="transmembrane region" description="Helical" evidence="1">
    <location>
        <begin position="52"/>
        <end position="69"/>
    </location>
</feature>
<dbReference type="RefSeq" id="WP_253886290.1">
    <property type="nucleotide sequence ID" value="NZ_BAAAVB010000004.1"/>
</dbReference>
<organism evidence="2 3">
    <name type="scientific">Actinokineospora diospyrosa</name>
    <dbReference type="NCBI Taxonomy" id="103728"/>
    <lineage>
        <taxon>Bacteria</taxon>
        <taxon>Bacillati</taxon>
        <taxon>Actinomycetota</taxon>
        <taxon>Actinomycetes</taxon>
        <taxon>Pseudonocardiales</taxon>
        <taxon>Pseudonocardiaceae</taxon>
        <taxon>Actinokineospora</taxon>
    </lineage>
</organism>
<dbReference type="Proteomes" id="UP001205185">
    <property type="component" value="Unassembled WGS sequence"/>
</dbReference>
<keyword evidence="3" id="KW-1185">Reference proteome</keyword>
<evidence type="ECO:0000313" key="3">
    <source>
        <dbReference type="Proteomes" id="UP001205185"/>
    </source>
</evidence>
<gene>
    <name evidence="2" type="ORF">LV75_001774</name>
</gene>
<keyword evidence="1" id="KW-0812">Transmembrane</keyword>
<name>A0ABT1I9T0_9PSEU</name>
<protein>
    <submittedName>
        <fullName evidence="2">Uncharacterized protein</fullName>
    </submittedName>
</protein>
<keyword evidence="1" id="KW-0472">Membrane</keyword>
<sequence>MTEHTTPHPAIEKAALAAADRLAAEHGPRLRTDVLAALHAPDHSPGHYLDPIALASLIVSAATLAWTIYQDLRTTNPKPEADTIARRTRLELPADNLNPQQRGSIIEIVVKEITDND</sequence>
<evidence type="ECO:0000256" key="1">
    <source>
        <dbReference type="SAM" id="Phobius"/>
    </source>
</evidence>
<reference evidence="2 3" key="1">
    <citation type="submission" date="2022-06" db="EMBL/GenBank/DDBJ databases">
        <title>Genomic Encyclopedia of Archaeal and Bacterial Type Strains, Phase II (KMG-II): from individual species to whole genera.</title>
        <authorList>
            <person name="Goeker M."/>
        </authorList>
    </citation>
    <scope>NUCLEOTIDE SEQUENCE [LARGE SCALE GENOMIC DNA]</scope>
    <source>
        <strain evidence="2 3">DSM 44255</strain>
    </source>
</reference>
<accession>A0ABT1I9T0</accession>
<keyword evidence="1" id="KW-1133">Transmembrane helix</keyword>